<reference evidence="2 3" key="1">
    <citation type="submission" date="2021-06" db="EMBL/GenBank/DDBJ databases">
        <authorList>
            <person name="Palmer J.M."/>
        </authorList>
    </citation>
    <scope>NUCLEOTIDE SEQUENCE [LARGE SCALE GENOMIC DNA]</scope>
    <source>
        <strain evidence="2 3">GA_2019</strain>
        <tissue evidence="2">Muscle</tissue>
    </source>
</reference>
<evidence type="ECO:0000313" key="3">
    <source>
        <dbReference type="Proteomes" id="UP001476798"/>
    </source>
</evidence>
<evidence type="ECO:0000313" key="2">
    <source>
        <dbReference type="EMBL" id="MEQ2172175.1"/>
    </source>
</evidence>
<accession>A0ABV0NL95</accession>
<dbReference type="EMBL" id="JAHRIO010041552">
    <property type="protein sequence ID" value="MEQ2172175.1"/>
    <property type="molecule type" value="Genomic_DNA"/>
</dbReference>
<protein>
    <submittedName>
        <fullName evidence="2">Uncharacterized protein</fullName>
    </submittedName>
</protein>
<comment type="caution">
    <text evidence="2">The sequence shown here is derived from an EMBL/GenBank/DDBJ whole genome shotgun (WGS) entry which is preliminary data.</text>
</comment>
<sequence>LKGVLVQREEASVCDVFSGQAVPAEAGNFLHSHCVNTCPSVDPPASRVKGGAKWLFEPALTRQQCGKNTQLKPHTCSGWHQQRCLFNPSGRSASSAFLKIPNAKAVFFVATAAWKAHWWVRCSAPRARNGVVADIQKMSSASLLLIWDAVVGPLLPSSSGVESSDSRPTSKNEMASSSE</sequence>
<evidence type="ECO:0000256" key="1">
    <source>
        <dbReference type="SAM" id="MobiDB-lite"/>
    </source>
</evidence>
<proteinExistence type="predicted"/>
<feature type="region of interest" description="Disordered" evidence="1">
    <location>
        <begin position="157"/>
        <end position="179"/>
    </location>
</feature>
<name>A0ABV0NL95_9TELE</name>
<dbReference type="Proteomes" id="UP001476798">
    <property type="component" value="Unassembled WGS sequence"/>
</dbReference>
<organism evidence="2 3">
    <name type="scientific">Goodea atripinnis</name>
    <dbReference type="NCBI Taxonomy" id="208336"/>
    <lineage>
        <taxon>Eukaryota</taxon>
        <taxon>Metazoa</taxon>
        <taxon>Chordata</taxon>
        <taxon>Craniata</taxon>
        <taxon>Vertebrata</taxon>
        <taxon>Euteleostomi</taxon>
        <taxon>Actinopterygii</taxon>
        <taxon>Neopterygii</taxon>
        <taxon>Teleostei</taxon>
        <taxon>Neoteleostei</taxon>
        <taxon>Acanthomorphata</taxon>
        <taxon>Ovalentaria</taxon>
        <taxon>Atherinomorphae</taxon>
        <taxon>Cyprinodontiformes</taxon>
        <taxon>Goodeidae</taxon>
        <taxon>Goodea</taxon>
    </lineage>
</organism>
<feature type="non-terminal residue" evidence="2">
    <location>
        <position position="1"/>
    </location>
</feature>
<keyword evidence="3" id="KW-1185">Reference proteome</keyword>
<gene>
    <name evidence="2" type="ORF">GOODEAATRI_018464</name>
</gene>